<dbReference type="EMBL" id="JAMTCD010000013">
    <property type="protein sequence ID" value="MCT7942384.1"/>
    <property type="molecule type" value="Genomic_DNA"/>
</dbReference>
<gene>
    <name evidence="1" type="ORF">NE535_11330</name>
</gene>
<keyword evidence="2" id="KW-1185">Reference proteome</keyword>
<sequence length="183" mass="20148">MAIVTTGFDAVTAELKRMRAAQAPAIAKAIDDAAKFGNALATTEIFNKYGFKSKSYVEQHFSVSINPKTLTASISARMRASSLTRFASPRFKVGKRAARVAGGYSINVIRNQPVWFSGAFTVIGRNGNQLMFSRKKGDNTWRELKGQKALYGPSVASSFGFMRDDLEPPIIAHLRKKYGQYAK</sequence>
<comment type="caution">
    <text evidence="1">The sequence shown here is derived from an EMBL/GenBank/DDBJ whole genome shotgun (WGS) entry which is preliminary data.</text>
</comment>
<evidence type="ECO:0000313" key="1">
    <source>
        <dbReference type="EMBL" id="MCT7942384.1"/>
    </source>
</evidence>
<dbReference type="Proteomes" id="UP001155546">
    <property type="component" value="Unassembled WGS sequence"/>
</dbReference>
<organism evidence="1 2">
    <name type="scientific">Shewanella holmiensis</name>
    <dbReference type="NCBI Taxonomy" id="2952222"/>
    <lineage>
        <taxon>Bacteria</taxon>
        <taxon>Pseudomonadati</taxon>
        <taxon>Pseudomonadota</taxon>
        <taxon>Gammaproteobacteria</taxon>
        <taxon>Alteromonadales</taxon>
        <taxon>Shewanellaceae</taxon>
        <taxon>Shewanella</taxon>
    </lineage>
</organism>
<proteinExistence type="predicted"/>
<accession>A0A9X2WMY4</accession>
<name>A0A9X2WMY4_9GAMM</name>
<dbReference type="RefSeq" id="WP_261298750.1">
    <property type="nucleotide sequence ID" value="NZ_JAMTCD010000013.1"/>
</dbReference>
<protein>
    <submittedName>
        <fullName evidence="1">Uncharacterized protein</fullName>
    </submittedName>
</protein>
<evidence type="ECO:0000313" key="2">
    <source>
        <dbReference type="Proteomes" id="UP001155546"/>
    </source>
</evidence>
<dbReference type="AlphaFoldDB" id="A0A9X2WMY4"/>
<reference evidence="1" key="1">
    <citation type="journal article" date="2023" name="Int. J. Syst. Evol. Microbiol.">
        <title>&lt;i&gt;Shewanella septentrionalis&lt;/i&gt; sp. nov. and &lt;i&gt;Shewanella holmiensis&lt;/i&gt; sp. nov., isolated from Baltic Sea water and sediments.</title>
        <authorList>
            <person name="Martin-Rodriguez A.J."/>
            <person name="Thorell K."/>
            <person name="Joffre E."/>
            <person name="Jensie-Markopoulos S."/>
            <person name="Moore E.R.B."/>
            <person name="Sjoling A."/>
        </authorList>
    </citation>
    <scope>NUCLEOTIDE SEQUENCE</scope>
    <source>
        <strain evidence="1">SP1S2-7</strain>
    </source>
</reference>